<dbReference type="SUPFAM" id="SSF52540">
    <property type="entry name" value="P-loop containing nucleoside triphosphate hydrolases"/>
    <property type="match status" value="1"/>
</dbReference>
<proteinExistence type="predicted"/>
<sequence>MIDEHFQTLTTFPPRNFQREAITKLLHRQDILLRAPTGSGKTETAIAPFL</sequence>
<organism evidence="2 3">
    <name type="scientific">Dolichospermum compactum NIES-806</name>
    <dbReference type="NCBI Taxonomy" id="1973481"/>
    <lineage>
        <taxon>Bacteria</taxon>
        <taxon>Bacillati</taxon>
        <taxon>Cyanobacteriota</taxon>
        <taxon>Cyanophyceae</taxon>
        <taxon>Nostocales</taxon>
        <taxon>Aphanizomenonaceae</taxon>
        <taxon>Dolichospermum</taxon>
        <taxon>Dolichospermum compactum</taxon>
    </lineage>
</organism>
<evidence type="ECO:0000313" key="3">
    <source>
        <dbReference type="Proteomes" id="UP000218702"/>
    </source>
</evidence>
<gene>
    <name evidence="2" type="ORF">NIES806_43850</name>
</gene>
<evidence type="ECO:0000313" key="2">
    <source>
        <dbReference type="EMBL" id="BAZ88151.1"/>
    </source>
</evidence>
<dbReference type="Pfam" id="PF00270">
    <property type="entry name" value="DEAD"/>
    <property type="match status" value="1"/>
</dbReference>
<dbReference type="Proteomes" id="UP000218702">
    <property type="component" value="Chromosome"/>
</dbReference>
<dbReference type="KEGG" id="dcm:NIES806_43850"/>
<dbReference type="AlphaFoldDB" id="A0A1Z4V997"/>
<dbReference type="GO" id="GO:0005524">
    <property type="term" value="F:ATP binding"/>
    <property type="evidence" value="ECO:0007669"/>
    <property type="project" value="InterPro"/>
</dbReference>
<evidence type="ECO:0000259" key="1">
    <source>
        <dbReference type="Pfam" id="PF00270"/>
    </source>
</evidence>
<reference evidence="2 3" key="1">
    <citation type="submission" date="2017-06" db="EMBL/GenBank/DDBJ databases">
        <title>Genome sequencing of cyanobaciteial culture collection at National Institute for Environmental Studies (NIES).</title>
        <authorList>
            <person name="Hirose Y."/>
            <person name="Shimura Y."/>
            <person name="Fujisawa T."/>
            <person name="Nakamura Y."/>
            <person name="Kawachi M."/>
        </authorList>
    </citation>
    <scope>NUCLEOTIDE SEQUENCE [LARGE SCALE GENOMIC DNA]</scope>
    <source>
        <strain evidence="2 3">NIES-806</strain>
    </source>
</reference>
<dbReference type="EMBL" id="AP018316">
    <property type="protein sequence ID" value="BAZ88151.1"/>
    <property type="molecule type" value="Genomic_DNA"/>
</dbReference>
<dbReference type="InterPro" id="IPR011545">
    <property type="entry name" value="DEAD/DEAH_box_helicase_dom"/>
</dbReference>
<protein>
    <recommendedName>
        <fullName evidence="1">DEAD/DEAH-box helicase domain-containing protein</fullName>
    </recommendedName>
</protein>
<keyword evidence="3" id="KW-1185">Reference proteome</keyword>
<dbReference type="Gene3D" id="3.40.50.300">
    <property type="entry name" value="P-loop containing nucleotide triphosphate hydrolases"/>
    <property type="match status" value="1"/>
</dbReference>
<name>A0A1Z4V997_9CYAN</name>
<dbReference type="RefSeq" id="WP_096670565.1">
    <property type="nucleotide sequence ID" value="NZ_AP018316.1"/>
</dbReference>
<feature type="domain" description="DEAD/DEAH-box helicase" evidence="1">
    <location>
        <begin position="16"/>
        <end position="50"/>
    </location>
</feature>
<dbReference type="OrthoDB" id="9810236at2"/>
<dbReference type="InterPro" id="IPR027417">
    <property type="entry name" value="P-loop_NTPase"/>
</dbReference>
<accession>A0A1Z4V997</accession>
<dbReference type="GO" id="GO:0003676">
    <property type="term" value="F:nucleic acid binding"/>
    <property type="evidence" value="ECO:0007669"/>
    <property type="project" value="InterPro"/>
</dbReference>